<keyword evidence="1" id="KW-1185">Reference proteome</keyword>
<proteinExistence type="predicted"/>
<dbReference type="Proteomes" id="UP000887566">
    <property type="component" value="Unplaced"/>
</dbReference>
<evidence type="ECO:0000313" key="1">
    <source>
        <dbReference type="Proteomes" id="UP000887566"/>
    </source>
</evidence>
<dbReference type="AlphaFoldDB" id="A0A914V407"/>
<reference evidence="2" key="1">
    <citation type="submission" date="2022-11" db="UniProtKB">
        <authorList>
            <consortium name="WormBaseParasite"/>
        </authorList>
    </citation>
    <scope>IDENTIFICATION</scope>
</reference>
<dbReference type="WBParaSite" id="PSAMB.scaffold1517size30508.g13586.t1">
    <property type="protein sequence ID" value="PSAMB.scaffold1517size30508.g13586.t1"/>
    <property type="gene ID" value="PSAMB.scaffold1517size30508.g13586"/>
</dbReference>
<sequence length="278" mass="32201">MVTSAIDVVKVAEEQNLLLDNGVENTFNVYLGRVHYVGDFRSAPGSKQLNAMIEELFHAFLILIEAFWWNADEPPYYPAFFNTFSTKGIIEKEFWFGEYFKKQGLKLGCLHSNEKTFLELDDDSYSYEQRRLALVSILNFTLNTYLTFHMNWTNNYIEQALLPFIGILKKTEHDFSTTSANPIMDINIAVLKKALMAAEQSVDMGYSIFEIIDEQQLTISRRKELETLLDADSLRDPALAKYWLPKFILEVQRSFQSAFSERTLAKKLDELVMFCFPV</sequence>
<protein>
    <submittedName>
        <fullName evidence="2">Uncharacterized protein</fullName>
    </submittedName>
</protein>
<evidence type="ECO:0000313" key="2">
    <source>
        <dbReference type="WBParaSite" id="PSAMB.scaffold1517size30508.g13586.t1"/>
    </source>
</evidence>
<accession>A0A914V407</accession>
<name>A0A914V407_9BILA</name>
<organism evidence="1 2">
    <name type="scientific">Plectus sambesii</name>
    <dbReference type="NCBI Taxonomy" id="2011161"/>
    <lineage>
        <taxon>Eukaryota</taxon>
        <taxon>Metazoa</taxon>
        <taxon>Ecdysozoa</taxon>
        <taxon>Nematoda</taxon>
        <taxon>Chromadorea</taxon>
        <taxon>Plectida</taxon>
        <taxon>Plectina</taxon>
        <taxon>Plectoidea</taxon>
        <taxon>Plectidae</taxon>
        <taxon>Plectus</taxon>
    </lineage>
</organism>